<comment type="similarity">
    <text evidence="1 2">Belongs to the Iojap/RsfS family.</text>
</comment>
<dbReference type="Proteomes" id="UP000264141">
    <property type="component" value="Unassembled WGS sequence"/>
</dbReference>
<dbReference type="GO" id="GO:0090071">
    <property type="term" value="P:negative regulation of ribosome biogenesis"/>
    <property type="evidence" value="ECO:0007669"/>
    <property type="project" value="UniProtKB-UniRule"/>
</dbReference>
<comment type="function">
    <text evidence="2">Functions as a ribosomal silencing factor. Interacts with ribosomal protein uL14 (rplN), blocking formation of intersubunit bridge B8. Prevents association of the 30S and 50S ribosomal subunits and the formation of functional ribosomes, thus repressing translation.</text>
</comment>
<keyword evidence="2" id="KW-0963">Cytoplasm</keyword>
<dbReference type="InterPro" id="IPR043519">
    <property type="entry name" value="NT_sf"/>
</dbReference>
<dbReference type="RefSeq" id="WP_062193562.1">
    <property type="nucleotide sequence ID" value="NZ_DF967965.1"/>
</dbReference>
<organism evidence="3 4">
    <name type="scientific">Anaerolinea thermolimosa</name>
    <dbReference type="NCBI Taxonomy" id="229919"/>
    <lineage>
        <taxon>Bacteria</taxon>
        <taxon>Bacillati</taxon>
        <taxon>Chloroflexota</taxon>
        <taxon>Anaerolineae</taxon>
        <taxon>Anaerolineales</taxon>
        <taxon>Anaerolineaceae</taxon>
        <taxon>Anaerolinea</taxon>
    </lineage>
</organism>
<proteinExistence type="inferred from homology"/>
<dbReference type="PANTHER" id="PTHR21043">
    <property type="entry name" value="IOJAP SUPERFAMILY ORTHOLOG"/>
    <property type="match status" value="1"/>
</dbReference>
<name>A0A3D1JFC4_9CHLR</name>
<comment type="caution">
    <text evidence="3">The sequence shown here is derived from an EMBL/GenBank/DDBJ whole genome shotgun (WGS) entry which is preliminary data.</text>
</comment>
<evidence type="ECO:0000313" key="4">
    <source>
        <dbReference type="Proteomes" id="UP000264141"/>
    </source>
</evidence>
<evidence type="ECO:0000313" key="3">
    <source>
        <dbReference type="EMBL" id="HCE16925.1"/>
    </source>
</evidence>
<sequence>MDVLEEKKGEQILLLDIHEIATFTDYFVFCNGTSDRMLNSLAEAVAENAHKKFQLEVRIEGRAEDGWMLVDLGDVIVHLFSPDQREYYQLETLWHRGKILLRLQ</sequence>
<dbReference type="AlphaFoldDB" id="A0A3D1JFC4"/>
<reference evidence="3 4" key="1">
    <citation type="journal article" date="2018" name="Nat. Biotechnol.">
        <title>A standardized bacterial taxonomy based on genome phylogeny substantially revises the tree of life.</title>
        <authorList>
            <person name="Parks D.H."/>
            <person name="Chuvochina M."/>
            <person name="Waite D.W."/>
            <person name="Rinke C."/>
            <person name="Skarshewski A."/>
            <person name="Chaumeil P.A."/>
            <person name="Hugenholtz P."/>
        </authorList>
    </citation>
    <scope>NUCLEOTIDE SEQUENCE [LARGE SCALE GENOMIC DNA]</scope>
    <source>
        <strain evidence="3">UBA8781</strain>
    </source>
</reference>
<evidence type="ECO:0000256" key="1">
    <source>
        <dbReference type="ARBA" id="ARBA00010574"/>
    </source>
</evidence>
<keyword evidence="2" id="KW-0678">Repressor</keyword>
<dbReference type="Pfam" id="PF02410">
    <property type="entry name" value="RsfS"/>
    <property type="match status" value="1"/>
</dbReference>
<dbReference type="SUPFAM" id="SSF81301">
    <property type="entry name" value="Nucleotidyltransferase"/>
    <property type="match status" value="1"/>
</dbReference>
<dbReference type="STRING" id="229919.GCA_001050195_02198"/>
<dbReference type="EMBL" id="DPBP01000017">
    <property type="protein sequence ID" value="HCE16925.1"/>
    <property type="molecule type" value="Genomic_DNA"/>
</dbReference>
<dbReference type="OrthoDB" id="9793681at2"/>
<dbReference type="NCBIfam" id="TIGR00090">
    <property type="entry name" value="rsfS_iojap_ybeB"/>
    <property type="match status" value="1"/>
</dbReference>
<protein>
    <recommendedName>
        <fullName evidence="2">Ribosomal silencing factor RsfS</fullName>
    </recommendedName>
</protein>
<dbReference type="GO" id="GO:0005737">
    <property type="term" value="C:cytoplasm"/>
    <property type="evidence" value="ECO:0007669"/>
    <property type="project" value="UniProtKB-SubCell"/>
</dbReference>
<keyword evidence="2" id="KW-0810">Translation regulation</keyword>
<comment type="subunit">
    <text evidence="2">Interacts with ribosomal protein uL14 (rplN).</text>
</comment>
<gene>
    <name evidence="2 3" type="primary">rsfS</name>
    <name evidence="3" type="ORF">DEQ80_03605</name>
</gene>
<dbReference type="Gene3D" id="3.30.460.10">
    <property type="entry name" value="Beta Polymerase, domain 2"/>
    <property type="match status" value="1"/>
</dbReference>
<dbReference type="GO" id="GO:0042256">
    <property type="term" value="P:cytosolic ribosome assembly"/>
    <property type="evidence" value="ECO:0007669"/>
    <property type="project" value="UniProtKB-UniRule"/>
</dbReference>
<dbReference type="GO" id="GO:0017148">
    <property type="term" value="P:negative regulation of translation"/>
    <property type="evidence" value="ECO:0007669"/>
    <property type="project" value="UniProtKB-UniRule"/>
</dbReference>
<evidence type="ECO:0000256" key="2">
    <source>
        <dbReference type="HAMAP-Rule" id="MF_01477"/>
    </source>
</evidence>
<dbReference type="GO" id="GO:0043023">
    <property type="term" value="F:ribosomal large subunit binding"/>
    <property type="evidence" value="ECO:0007669"/>
    <property type="project" value="TreeGrafter"/>
</dbReference>
<comment type="subcellular location">
    <subcellularLocation>
        <location evidence="2">Cytoplasm</location>
    </subcellularLocation>
</comment>
<dbReference type="PANTHER" id="PTHR21043:SF0">
    <property type="entry name" value="MITOCHONDRIAL ASSEMBLY OF RIBOSOMAL LARGE SUBUNIT PROTEIN 1"/>
    <property type="match status" value="1"/>
</dbReference>
<dbReference type="InterPro" id="IPR004394">
    <property type="entry name" value="Iojap/RsfS/C7orf30"/>
</dbReference>
<accession>A0A3D1JFC4</accession>
<dbReference type="HAMAP" id="MF_01477">
    <property type="entry name" value="Iojap_RsfS"/>
    <property type="match status" value="1"/>
</dbReference>